<dbReference type="InterPro" id="IPR000683">
    <property type="entry name" value="Gfo/Idh/MocA-like_OxRdtase_N"/>
</dbReference>
<dbReference type="SUPFAM" id="SSF51735">
    <property type="entry name" value="NAD(P)-binding Rossmann-fold domains"/>
    <property type="match status" value="1"/>
</dbReference>
<organism evidence="4">
    <name type="scientific">marine metagenome</name>
    <dbReference type="NCBI Taxonomy" id="408172"/>
    <lineage>
        <taxon>unclassified sequences</taxon>
        <taxon>metagenomes</taxon>
        <taxon>ecological metagenomes</taxon>
    </lineage>
</organism>
<feature type="domain" description="Gfo/Idh/MocA-like oxidoreductase N-terminal" evidence="2">
    <location>
        <begin position="24"/>
        <end position="148"/>
    </location>
</feature>
<evidence type="ECO:0000259" key="2">
    <source>
        <dbReference type="Pfam" id="PF01408"/>
    </source>
</evidence>
<evidence type="ECO:0000259" key="3">
    <source>
        <dbReference type="Pfam" id="PF22725"/>
    </source>
</evidence>
<reference evidence="4" key="1">
    <citation type="submission" date="2018-05" db="EMBL/GenBank/DDBJ databases">
        <authorList>
            <person name="Lanie J.A."/>
            <person name="Ng W.-L."/>
            <person name="Kazmierczak K.M."/>
            <person name="Andrzejewski T.M."/>
            <person name="Davidsen T.M."/>
            <person name="Wayne K.J."/>
            <person name="Tettelin H."/>
            <person name="Glass J.I."/>
            <person name="Rusch D."/>
            <person name="Podicherti R."/>
            <person name="Tsui H.-C.T."/>
            <person name="Winkler M.E."/>
        </authorList>
    </citation>
    <scope>NUCLEOTIDE SEQUENCE</scope>
</reference>
<dbReference type="Gene3D" id="3.30.360.10">
    <property type="entry name" value="Dihydrodipicolinate Reductase, domain 2"/>
    <property type="match status" value="1"/>
</dbReference>
<name>A0A382KWY4_9ZZZZ</name>
<dbReference type="EMBL" id="UINC01083282">
    <property type="protein sequence ID" value="SVC28839.1"/>
    <property type="molecule type" value="Genomic_DNA"/>
</dbReference>
<gene>
    <name evidence="4" type="ORF">METZ01_LOCUS281693</name>
</gene>
<evidence type="ECO:0000313" key="4">
    <source>
        <dbReference type="EMBL" id="SVC28839.1"/>
    </source>
</evidence>
<feature type="non-terminal residue" evidence="4">
    <location>
        <position position="1"/>
    </location>
</feature>
<dbReference type="Pfam" id="PF01408">
    <property type="entry name" value="GFO_IDH_MocA"/>
    <property type="match status" value="1"/>
</dbReference>
<dbReference type="SUPFAM" id="SSF55347">
    <property type="entry name" value="Glyceraldehyde-3-phosphate dehydrogenase-like, C-terminal domain"/>
    <property type="match status" value="1"/>
</dbReference>
<dbReference type="GO" id="GO:0000166">
    <property type="term" value="F:nucleotide binding"/>
    <property type="evidence" value="ECO:0007669"/>
    <property type="project" value="InterPro"/>
</dbReference>
<evidence type="ECO:0008006" key="5">
    <source>
        <dbReference type="Google" id="ProtNLM"/>
    </source>
</evidence>
<evidence type="ECO:0000256" key="1">
    <source>
        <dbReference type="ARBA" id="ARBA00023002"/>
    </source>
</evidence>
<dbReference type="AlphaFoldDB" id="A0A382KWY4"/>
<dbReference type="InterPro" id="IPR055170">
    <property type="entry name" value="GFO_IDH_MocA-like_dom"/>
</dbReference>
<dbReference type="Pfam" id="PF22725">
    <property type="entry name" value="GFO_IDH_MocA_C3"/>
    <property type="match status" value="1"/>
</dbReference>
<proteinExistence type="predicted"/>
<sequence>STHRRVNTNAWGCSLKPQELLMYRVGVIGCRGIGVRHAAGIAMFNDPDRAAVVAACDLVTDEIDAFKGEFPDTEITGYTDHRQMLEKENLDIVTVATSDHAHTALVVDAAEAGAKGIFCEKPLATTVEDAAAMVAACERHGVVISVDHTRRWTPIWRHGKELVDAGEIGQVQYVIGALRGPRAMLYRNGTHCIDSTCWFAGGRPVWVTGDLEEGYDDYTEYAGDGGHVPATEPGANAYIKFDNGVGGFYVGGSKKTPEPKFGTEVVGSSGRLIIDSNESATLYRGTEAEVIPAPEWPVSGIEAGVQDLVQILEQGGTESISTGRDGQAVVEVIAAILASHQAGHAPIQIPQAR</sequence>
<protein>
    <recommendedName>
        <fullName evidence="5">Gfo/Idh/MocA-like oxidoreductase N-terminal domain-containing protein</fullName>
    </recommendedName>
</protein>
<accession>A0A382KWY4</accession>
<feature type="domain" description="GFO/IDH/MocA-like oxidoreductase" evidence="3">
    <location>
        <begin position="157"/>
        <end position="272"/>
    </location>
</feature>
<keyword evidence="1" id="KW-0560">Oxidoreductase</keyword>
<dbReference type="GO" id="GO:0016491">
    <property type="term" value="F:oxidoreductase activity"/>
    <property type="evidence" value="ECO:0007669"/>
    <property type="project" value="UniProtKB-KW"/>
</dbReference>
<dbReference type="InterPro" id="IPR036291">
    <property type="entry name" value="NAD(P)-bd_dom_sf"/>
</dbReference>
<dbReference type="PANTHER" id="PTHR43818:SF11">
    <property type="entry name" value="BCDNA.GH03377"/>
    <property type="match status" value="1"/>
</dbReference>
<dbReference type="Gene3D" id="3.40.50.720">
    <property type="entry name" value="NAD(P)-binding Rossmann-like Domain"/>
    <property type="match status" value="1"/>
</dbReference>
<dbReference type="InterPro" id="IPR050463">
    <property type="entry name" value="Gfo/Idh/MocA_oxidrdct_glycsds"/>
</dbReference>
<dbReference type="PANTHER" id="PTHR43818">
    <property type="entry name" value="BCDNA.GH03377"/>
    <property type="match status" value="1"/>
</dbReference>